<proteinExistence type="predicted"/>
<dbReference type="SMART" id="SM00895">
    <property type="entry name" value="FCD"/>
    <property type="match status" value="1"/>
</dbReference>
<evidence type="ECO:0000259" key="4">
    <source>
        <dbReference type="PROSITE" id="PS50949"/>
    </source>
</evidence>
<dbReference type="GeneID" id="86195079"/>
<dbReference type="InterPro" id="IPR036388">
    <property type="entry name" value="WH-like_DNA-bd_sf"/>
</dbReference>
<protein>
    <recommendedName>
        <fullName evidence="4">HTH gntR-type domain-containing protein</fullName>
    </recommendedName>
</protein>
<dbReference type="InterPro" id="IPR036390">
    <property type="entry name" value="WH_DNA-bd_sf"/>
</dbReference>
<dbReference type="SUPFAM" id="SSF46785">
    <property type="entry name" value="Winged helix' DNA-binding domain"/>
    <property type="match status" value="1"/>
</dbReference>
<keyword evidence="2" id="KW-0238">DNA-binding</keyword>
<evidence type="ECO:0000256" key="1">
    <source>
        <dbReference type="ARBA" id="ARBA00023015"/>
    </source>
</evidence>
<dbReference type="AlphaFoldDB" id="A0A401LFW8"/>
<reference evidence="5 6" key="1">
    <citation type="submission" date="2018-10" db="EMBL/GenBank/DDBJ databases">
        <title>Draft Genome Sequence of Anaerotignum sp. KCTC 15736.</title>
        <authorList>
            <person name="Choi S.H."/>
            <person name="Kim J.S."/>
            <person name="Kang S.W."/>
            <person name="Lee J.S."/>
            <person name="Park S.H."/>
        </authorList>
    </citation>
    <scope>NUCLEOTIDE SEQUENCE [LARGE SCALE GENOMIC DNA]</scope>
    <source>
        <strain evidence="5 6">KCTC 15736</strain>
    </source>
</reference>
<dbReference type="Gene3D" id="1.20.120.530">
    <property type="entry name" value="GntR ligand-binding domain-like"/>
    <property type="match status" value="1"/>
</dbReference>
<dbReference type="PANTHER" id="PTHR43537">
    <property type="entry name" value="TRANSCRIPTIONAL REGULATOR, GNTR FAMILY"/>
    <property type="match status" value="1"/>
</dbReference>
<dbReference type="Gene3D" id="1.10.10.10">
    <property type="entry name" value="Winged helix-like DNA-binding domain superfamily/Winged helix DNA-binding domain"/>
    <property type="match status" value="1"/>
</dbReference>
<dbReference type="GO" id="GO:0003700">
    <property type="term" value="F:DNA-binding transcription factor activity"/>
    <property type="evidence" value="ECO:0007669"/>
    <property type="project" value="InterPro"/>
</dbReference>
<dbReference type="PROSITE" id="PS50949">
    <property type="entry name" value="HTH_GNTR"/>
    <property type="match status" value="1"/>
</dbReference>
<keyword evidence="6" id="KW-1185">Reference proteome</keyword>
<feature type="domain" description="HTH gntR-type" evidence="4">
    <location>
        <begin position="15"/>
        <end position="82"/>
    </location>
</feature>
<dbReference type="Proteomes" id="UP000287361">
    <property type="component" value="Unassembled WGS sequence"/>
</dbReference>
<dbReference type="CDD" id="cd07377">
    <property type="entry name" value="WHTH_GntR"/>
    <property type="match status" value="1"/>
</dbReference>
<dbReference type="Pfam" id="PF07729">
    <property type="entry name" value="FCD"/>
    <property type="match status" value="1"/>
</dbReference>
<keyword evidence="1" id="KW-0805">Transcription regulation</keyword>
<dbReference type="GO" id="GO:0003677">
    <property type="term" value="F:DNA binding"/>
    <property type="evidence" value="ECO:0007669"/>
    <property type="project" value="UniProtKB-KW"/>
</dbReference>
<evidence type="ECO:0000256" key="2">
    <source>
        <dbReference type="ARBA" id="ARBA00023125"/>
    </source>
</evidence>
<sequence>MKEEEKNHETTGKKTTLTDKIYQDIKDDILTKVFQPGEKLNIKELAREYQVSDTPVKQALQRLAEEKLVVNTPNKGMSVRALTPHELQDIFDMRLMMDTFFVKDIVTTLNYNHGLRQQLIDCLEAQKKFIESNDSNHKPDEFFELDLEFHTLYLAASGNQKAVNVFRDMQPFTYASGTYVSQPHYRDCECVEEHQAILDAALASDLDALKAAVTAHLNNSRKALQLIFKVNQMIYPEN</sequence>
<comment type="caution">
    <text evidence="5">The sequence shown here is derived from an EMBL/GenBank/DDBJ whole genome shotgun (WGS) entry which is preliminary data.</text>
</comment>
<dbReference type="Pfam" id="PF00392">
    <property type="entry name" value="GntR"/>
    <property type="match status" value="1"/>
</dbReference>
<dbReference type="SUPFAM" id="SSF48008">
    <property type="entry name" value="GntR ligand-binding domain-like"/>
    <property type="match status" value="1"/>
</dbReference>
<evidence type="ECO:0000313" key="6">
    <source>
        <dbReference type="Proteomes" id="UP000287361"/>
    </source>
</evidence>
<accession>A0A401LFW8</accession>
<dbReference type="InterPro" id="IPR011711">
    <property type="entry name" value="GntR_C"/>
</dbReference>
<evidence type="ECO:0000313" key="5">
    <source>
        <dbReference type="EMBL" id="GCB30405.1"/>
    </source>
</evidence>
<dbReference type="OrthoDB" id="574518at2"/>
<organism evidence="5 6">
    <name type="scientific">Anaerotignum faecicola</name>
    <dbReference type="NCBI Taxonomy" id="2358141"/>
    <lineage>
        <taxon>Bacteria</taxon>
        <taxon>Bacillati</taxon>
        <taxon>Bacillota</taxon>
        <taxon>Clostridia</taxon>
        <taxon>Lachnospirales</taxon>
        <taxon>Anaerotignaceae</taxon>
        <taxon>Anaerotignum</taxon>
    </lineage>
</organism>
<gene>
    <name evidence="5" type="ORF">KGMB03357_20660</name>
</gene>
<dbReference type="InterPro" id="IPR000524">
    <property type="entry name" value="Tscrpt_reg_HTH_GntR"/>
</dbReference>
<dbReference type="SMART" id="SM00345">
    <property type="entry name" value="HTH_GNTR"/>
    <property type="match status" value="1"/>
</dbReference>
<name>A0A401LFW8_9FIRM</name>
<dbReference type="EMBL" id="BHVZ01000014">
    <property type="protein sequence ID" value="GCB30405.1"/>
    <property type="molecule type" value="Genomic_DNA"/>
</dbReference>
<dbReference type="PANTHER" id="PTHR43537:SF24">
    <property type="entry name" value="GLUCONATE OPERON TRANSCRIPTIONAL REPRESSOR"/>
    <property type="match status" value="1"/>
</dbReference>
<dbReference type="InterPro" id="IPR008920">
    <property type="entry name" value="TF_FadR/GntR_C"/>
</dbReference>
<dbReference type="RefSeq" id="WP_016408077.1">
    <property type="nucleotide sequence ID" value="NZ_DAVZTY010000124.1"/>
</dbReference>
<keyword evidence="3" id="KW-0804">Transcription</keyword>
<evidence type="ECO:0000256" key="3">
    <source>
        <dbReference type="ARBA" id="ARBA00023163"/>
    </source>
</evidence>